<proteinExistence type="predicted"/>
<comment type="caution">
    <text evidence="1">The sequence shown here is derived from an EMBL/GenBank/DDBJ whole genome shotgun (WGS) entry which is preliminary data.</text>
</comment>
<organism evidence="1 2">
    <name type="scientific">Aliikangiella maris</name>
    <dbReference type="NCBI Taxonomy" id="3162458"/>
    <lineage>
        <taxon>Bacteria</taxon>
        <taxon>Pseudomonadati</taxon>
        <taxon>Pseudomonadota</taxon>
        <taxon>Gammaproteobacteria</taxon>
        <taxon>Oceanospirillales</taxon>
        <taxon>Pleioneaceae</taxon>
        <taxon>Aliikangiella</taxon>
    </lineage>
</organism>
<reference evidence="1 2" key="1">
    <citation type="submission" date="2024-06" db="EMBL/GenBank/DDBJ databases">
        <title>Aliikangiella maris sp. nov., sp. nov., a phycosphere bacterium isolated from seawater and ecosystem role in Phaeocystis globosa blooms.</title>
        <authorList>
            <person name="Li F."/>
        </authorList>
    </citation>
    <scope>NUCLEOTIDE SEQUENCE [LARGE SCALE GENOMIC DNA]</scope>
    <source>
        <strain evidence="1 2">GXAS 306</strain>
    </source>
</reference>
<evidence type="ECO:0000313" key="2">
    <source>
        <dbReference type="Proteomes" id="UP001554427"/>
    </source>
</evidence>
<dbReference type="EMBL" id="JBFDAH010000030">
    <property type="protein sequence ID" value="MEW4367632.1"/>
    <property type="molecule type" value="Genomic_DNA"/>
</dbReference>
<evidence type="ECO:0000313" key="1">
    <source>
        <dbReference type="EMBL" id="MEW4367632.1"/>
    </source>
</evidence>
<dbReference type="Proteomes" id="UP001554427">
    <property type="component" value="Unassembled WGS sequence"/>
</dbReference>
<gene>
    <name evidence="1" type="ORF">ABVT42_19325</name>
</gene>
<keyword evidence="2" id="KW-1185">Reference proteome</keyword>
<name>A0ABV3MTV7_9GAMM</name>
<sequence length="85" mass="10042">MARKINVTGIKGLSIGRTKNDRGYELSRYCVTKPSPKSFYFGKNKRQYDAYLIACEYLIENGLLNSTKKHLKKIYIEYRHEYLIE</sequence>
<protein>
    <submittedName>
        <fullName evidence="1">Uncharacterized protein</fullName>
    </submittedName>
</protein>
<accession>A0ABV3MTV7</accession>